<name>A0A2P8Q8I4_9ACTN</name>
<reference evidence="2 3" key="1">
    <citation type="submission" date="2018-03" db="EMBL/GenBank/DDBJ databases">
        <title>Streptomyces dioscori sp. nov., a novel endophytic actinobacterium isolated from bulbil of Dioscorea bulbifera L.</title>
        <authorList>
            <person name="Zhikuan W."/>
        </authorList>
    </citation>
    <scope>NUCLEOTIDE SEQUENCE [LARGE SCALE GENOMIC DNA]</scope>
    <source>
        <strain evidence="2 3">A217</strain>
    </source>
</reference>
<dbReference type="OrthoDB" id="292843at2"/>
<protein>
    <recommendedName>
        <fullName evidence="4">AbaA</fullName>
    </recommendedName>
</protein>
<comment type="caution">
    <text evidence="2">The sequence shown here is derived from an EMBL/GenBank/DDBJ whole genome shotgun (WGS) entry which is preliminary data.</text>
</comment>
<gene>
    <name evidence="2" type="ORF">C6Y14_15190</name>
</gene>
<evidence type="ECO:0008006" key="4">
    <source>
        <dbReference type="Google" id="ProtNLM"/>
    </source>
</evidence>
<organism evidence="2 3">
    <name type="scientific">Streptomyces dioscori</name>
    <dbReference type="NCBI Taxonomy" id="2109333"/>
    <lineage>
        <taxon>Bacteria</taxon>
        <taxon>Bacillati</taxon>
        <taxon>Actinomycetota</taxon>
        <taxon>Actinomycetes</taxon>
        <taxon>Kitasatosporales</taxon>
        <taxon>Streptomycetaceae</taxon>
        <taxon>Streptomyces</taxon>
        <taxon>Streptomyces aurantiacus group</taxon>
    </lineage>
</organism>
<evidence type="ECO:0000256" key="1">
    <source>
        <dbReference type="SAM" id="MobiDB-lite"/>
    </source>
</evidence>
<dbReference type="Proteomes" id="UP000240429">
    <property type="component" value="Unassembled WGS sequence"/>
</dbReference>
<feature type="region of interest" description="Disordered" evidence="1">
    <location>
        <begin position="1"/>
        <end position="23"/>
    </location>
</feature>
<accession>A0A2P8Q8I4</accession>
<proteinExistence type="predicted"/>
<keyword evidence="3" id="KW-1185">Reference proteome</keyword>
<dbReference type="EMBL" id="PYBJ01000008">
    <property type="protein sequence ID" value="PSM42548.1"/>
    <property type="molecule type" value="Genomic_DNA"/>
</dbReference>
<evidence type="ECO:0000313" key="2">
    <source>
        <dbReference type="EMBL" id="PSM42548.1"/>
    </source>
</evidence>
<dbReference type="RefSeq" id="WP_107017186.1">
    <property type="nucleotide sequence ID" value="NZ_KZ679042.1"/>
</dbReference>
<dbReference type="AlphaFoldDB" id="A0A2P8Q8I4"/>
<evidence type="ECO:0000313" key="3">
    <source>
        <dbReference type="Proteomes" id="UP000240429"/>
    </source>
</evidence>
<sequence length="184" mass="20148">MHSVPPQQPRTGQRGHELARTGAASTTPLTAMSHIAWSEMRDSTGCATAIPLLLSSVAWGDAETAAAALKELRERVCQYGFVVEQATAATVPFLWELAQLPQVTCRASILQLLKNIADTRQWESIADAYPKLLNHRENPAAWERAAREAVHAHQDALDVLESEDDTEIAHATTELARTLGRQTC</sequence>